<organism evidence="2 3">
    <name type="scientific">Stephania cephalantha</name>
    <dbReference type="NCBI Taxonomy" id="152367"/>
    <lineage>
        <taxon>Eukaryota</taxon>
        <taxon>Viridiplantae</taxon>
        <taxon>Streptophyta</taxon>
        <taxon>Embryophyta</taxon>
        <taxon>Tracheophyta</taxon>
        <taxon>Spermatophyta</taxon>
        <taxon>Magnoliopsida</taxon>
        <taxon>Ranunculales</taxon>
        <taxon>Menispermaceae</taxon>
        <taxon>Menispermoideae</taxon>
        <taxon>Cissampelideae</taxon>
        <taxon>Stephania</taxon>
    </lineage>
</organism>
<gene>
    <name evidence="2" type="ORF">Scep_004892</name>
</gene>
<feature type="compositionally biased region" description="Low complexity" evidence="1">
    <location>
        <begin position="107"/>
        <end position="120"/>
    </location>
</feature>
<dbReference type="EMBL" id="JBBNAG010000002">
    <property type="protein sequence ID" value="KAK9158318.1"/>
    <property type="molecule type" value="Genomic_DNA"/>
</dbReference>
<reference evidence="2 3" key="1">
    <citation type="submission" date="2024-01" db="EMBL/GenBank/DDBJ databases">
        <title>Genome assemblies of Stephania.</title>
        <authorList>
            <person name="Yang L."/>
        </authorList>
    </citation>
    <scope>NUCLEOTIDE SEQUENCE [LARGE SCALE GENOMIC DNA]</scope>
    <source>
        <strain evidence="2">JXDWG</strain>
        <tissue evidence="2">Leaf</tissue>
    </source>
</reference>
<sequence length="131" mass="14051">MEVYVLRTPIEFGTHFKEIKGFQHAKSRHKAASANVPPSVKGGSDINAVADAPLSEKGRGLLVEPYPKKTLHQLSGRMPERVRGGENAPPPVRTKYVYKYHVGSVGSFSSPTYTTGPSTSAIDSGKGKAIS</sequence>
<dbReference type="AlphaFoldDB" id="A0AAP0PVU3"/>
<keyword evidence="3" id="KW-1185">Reference proteome</keyword>
<evidence type="ECO:0000313" key="3">
    <source>
        <dbReference type="Proteomes" id="UP001419268"/>
    </source>
</evidence>
<dbReference type="Proteomes" id="UP001419268">
    <property type="component" value="Unassembled WGS sequence"/>
</dbReference>
<evidence type="ECO:0000256" key="1">
    <source>
        <dbReference type="SAM" id="MobiDB-lite"/>
    </source>
</evidence>
<accession>A0AAP0PVU3</accession>
<evidence type="ECO:0000313" key="2">
    <source>
        <dbReference type="EMBL" id="KAK9158318.1"/>
    </source>
</evidence>
<protein>
    <submittedName>
        <fullName evidence="2">Uncharacterized protein</fullName>
    </submittedName>
</protein>
<feature type="region of interest" description="Disordered" evidence="1">
    <location>
        <begin position="107"/>
        <end position="131"/>
    </location>
</feature>
<comment type="caution">
    <text evidence="2">The sequence shown here is derived from an EMBL/GenBank/DDBJ whole genome shotgun (WGS) entry which is preliminary data.</text>
</comment>
<proteinExistence type="predicted"/>
<name>A0AAP0PVU3_9MAGN</name>